<dbReference type="Pfam" id="PF00096">
    <property type="entry name" value="zf-C2H2"/>
    <property type="match status" value="2"/>
</dbReference>
<organism evidence="9 10">
    <name type="scientific">Polypedilum vanderplanki</name>
    <name type="common">Sleeping chironomid midge</name>
    <dbReference type="NCBI Taxonomy" id="319348"/>
    <lineage>
        <taxon>Eukaryota</taxon>
        <taxon>Metazoa</taxon>
        <taxon>Ecdysozoa</taxon>
        <taxon>Arthropoda</taxon>
        <taxon>Hexapoda</taxon>
        <taxon>Insecta</taxon>
        <taxon>Pterygota</taxon>
        <taxon>Neoptera</taxon>
        <taxon>Endopterygota</taxon>
        <taxon>Diptera</taxon>
        <taxon>Nematocera</taxon>
        <taxon>Chironomoidea</taxon>
        <taxon>Chironomidae</taxon>
        <taxon>Chironominae</taxon>
        <taxon>Polypedilum</taxon>
        <taxon>Polypedilum</taxon>
    </lineage>
</organism>
<feature type="domain" description="C2H2-type" evidence="8">
    <location>
        <begin position="268"/>
        <end position="296"/>
    </location>
</feature>
<dbReference type="GO" id="GO:0008270">
    <property type="term" value="F:zinc ion binding"/>
    <property type="evidence" value="ECO:0007669"/>
    <property type="project" value="UniProtKB-KW"/>
</dbReference>
<evidence type="ECO:0000256" key="6">
    <source>
        <dbReference type="ARBA" id="ARBA00023242"/>
    </source>
</evidence>
<feature type="domain" description="C2H2-type" evidence="8">
    <location>
        <begin position="410"/>
        <end position="438"/>
    </location>
</feature>
<evidence type="ECO:0000313" key="9">
    <source>
        <dbReference type="EMBL" id="KAG5667300.1"/>
    </source>
</evidence>
<evidence type="ECO:0000256" key="3">
    <source>
        <dbReference type="ARBA" id="ARBA00022737"/>
    </source>
</evidence>
<keyword evidence="5" id="KW-0862">Zinc</keyword>
<keyword evidence="6" id="KW-0539">Nucleus</keyword>
<dbReference type="SMART" id="SM00355">
    <property type="entry name" value="ZnF_C2H2"/>
    <property type="match status" value="10"/>
</dbReference>
<dbReference type="GO" id="GO:0005634">
    <property type="term" value="C:nucleus"/>
    <property type="evidence" value="ECO:0007669"/>
    <property type="project" value="UniProtKB-SubCell"/>
</dbReference>
<dbReference type="PANTHER" id="PTHR24406">
    <property type="entry name" value="TRANSCRIPTIONAL REPRESSOR CTCFL-RELATED"/>
    <property type="match status" value="1"/>
</dbReference>
<evidence type="ECO:0000256" key="2">
    <source>
        <dbReference type="ARBA" id="ARBA00022723"/>
    </source>
</evidence>
<dbReference type="EMBL" id="JADBJN010000004">
    <property type="protein sequence ID" value="KAG5667300.1"/>
    <property type="molecule type" value="Genomic_DNA"/>
</dbReference>
<dbReference type="InterPro" id="IPR050888">
    <property type="entry name" value="ZnF_C2H2-type_TF"/>
</dbReference>
<dbReference type="PROSITE" id="PS00028">
    <property type="entry name" value="ZINC_FINGER_C2H2_1"/>
    <property type="match status" value="5"/>
</dbReference>
<keyword evidence="3" id="KW-0677">Repeat</keyword>
<dbReference type="Proteomes" id="UP001107558">
    <property type="component" value="Chromosome 4"/>
</dbReference>
<reference evidence="9" key="1">
    <citation type="submission" date="2021-03" db="EMBL/GenBank/DDBJ databases">
        <title>Chromosome level genome of the anhydrobiotic midge Polypedilum vanderplanki.</title>
        <authorList>
            <person name="Yoshida Y."/>
            <person name="Kikawada T."/>
            <person name="Gusev O."/>
        </authorList>
    </citation>
    <scope>NUCLEOTIDE SEQUENCE</scope>
    <source>
        <strain evidence="9">NIAS01</strain>
        <tissue evidence="9">Whole body or cell culture</tissue>
    </source>
</reference>
<keyword evidence="2" id="KW-0479">Metal-binding</keyword>
<keyword evidence="10" id="KW-1185">Reference proteome</keyword>
<dbReference type="AlphaFoldDB" id="A0A9J6BBU7"/>
<feature type="domain" description="C2H2-type" evidence="8">
    <location>
        <begin position="379"/>
        <end position="404"/>
    </location>
</feature>
<evidence type="ECO:0000256" key="7">
    <source>
        <dbReference type="PROSITE-ProRule" id="PRU00042"/>
    </source>
</evidence>
<dbReference type="SUPFAM" id="SSF57667">
    <property type="entry name" value="beta-beta-alpha zinc fingers"/>
    <property type="match status" value="4"/>
</dbReference>
<evidence type="ECO:0000259" key="8">
    <source>
        <dbReference type="PROSITE" id="PS50157"/>
    </source>
</evidence>
<keyword evidence="4 7" id="KW-0863">Zinc-finger</keyword>
<protein>
    <recommendedName>
        <fullName evidence="8">C2H2-type domain-containing protein</fullName>
    </recommendedName>
</protein>
<proteinExistence type="predicted"/>
<feature type="domain" description="C2H2-type" evidence="8">
    <location>
        <begin position="325"/>
        <end position="353"/>
    </location>
</feature>
<dbReference type="InterPro" id="IPR036236">
    <property type="entry name" value="Znf_C2H2_sf"/>
</dbReference>
<accession>A0A9J6BBU7</accession>
<dbReference type="OrthoDB" id="7727540at2759"/>
<evidence type="ECO:0000313" key="10">
    <source>
        <dbReference type="Proteomes" id="UP001107558"/>
    </source>
</evidence>
<sequence>MELVQEAHMTPDELINKCVCCFQVFKKQQKIVNLNLDLEMIFSDVIQTEFLSKAYTRFICSPCNDQLLHFSKFKAELSSNQQRLHESLVALGEITIEEIKVEPDEEFDADEYIEDESAVEWKVESLDEAVEEPSYEYVEVLNSKRSPKVRKTNPVQYFTCQICKDRTFTSRYRYRNHLETEHADRKNNSQYWTMTTLGKKEIATVSSKELCPVCAKWITSSSMDAHIKRMHSDEYFYFCDLCPQKFKVKRDIQYHVKKHMQKESRQRYQCEYCENSYLSTWALRNHFTMTHADIEKEFVCECGAAFKTQMRLNYHRKIVHEKGEYPCTICNKMFTSLPNWRLHNAQFHKTKDPCVVCGKLVAPGTFMKRHMQSHAPASFECTIEGCTKVFFGKTALTNHQASVHGMGERVSCEVCGQSFSTKKVLSKHFARNHTVTERVPCEIPGCNHTAARKDYFIAHVKTHKDISEEEKAAYIVKIRAMKDLTW</sequence>
<dbReference type="Gene3D" id="3.30.160.60">
    <property type="entry name" value="Classic Zinc Finger"/>
    <property type="match status" value="5"/>
</dbReference>
<evidence type="ECO:0000256" key="4">
    <source>
        <dbReference type="ARBA" id="ARBA00022771"/>
    </source>
</evidence>
<comment type="subcellular location">
    <subcellularLocation>
        <location evidence="1">Nucleus</location>
    </subcellularLocation>
</comment>
<name>A0A9J6BBU7_POLVA</name>
<evidence type="ECO:0000256" key="5">
    <source>
        <dbReference type="ARBA" id="ARBA00022833"/>
    </source>
</evidence>
<dbReference type="PROSITE" id="PS50157">
    <property type="entry name" value="ZINC_FINGER_C2H2_2"/>
    <property type="match status" value="5"/>
</dbReference>
<comment type="caution">
    <text evidence="9">The sequence shown here is derived from an EMBL/GenBank/DDBJ whole genome shotgun (WGS) entry which is preliminary data.</text>
</comment>
<evidence type="ECO:0000256" key="1">
    <source>
        <dbReference type="ARBA" id="ARBA00004123"/>
    </source>
</evidence>
<gene>
    <name evidence="9" type="ORF">PVAND_015286</name>
</gene>
<dbReference type="InterPro" id="IPR013087">
    <property type="entry name" value="Znf_C2H2_type"/>
</dbReference>
<feature type="domain" description="C2H2-type" evidence="8">
    <location>
        <begin position="237"/>
        <end position="264"/>
    </location>
</feature>